<dbReference type="Pfam" id="PF00173">
    <property type="entry name" value="Cyt-b5"/>
    <property type="match status" value="1"/>
</dbReference>
<dbReference type="InterPro" id="IPR036400">
    <property type="entry name" value="Cyt_B5-like_heme/steroid_sf"/>
</dbReference>
<dbReference type="STRING" id="5762.D2VPD8"/>
<dbReference type="InterPro" id="IPR001199">
    <property type="entry name" value="Cyt_B5-like_heme/steroid-bd"/>
</dbReference>
<dbReference type="Gene3D" id="3.10.120.10">
    <property type="entry name" value="Cytochrome b5-like heme/steroid binding domain"/>
    <property type="match status" value="1"/>
</dbReference>
<dbReference type="GO" id="GO:0016020">
    <property type="term" value="C:membrane"/>
    <property type="evidence" value="ECO:0007669"/>
    <property type="project" value="TreeGrafter"/>
</dbReference>
<feature type="domain" description="Cytochrome b5 heme-binding" evidence="2">
    <location>
        <begin position="7"/>
        <end position="97"/>
    </location>
</feature>
<protein>
    <submittedName>
        <fullName evidence="3">Delta 5 fatty acid desaturase</fullName>
    </submittedName>
</protein>
<dbReference type="GO" id="GO:0006636">
    <property type="term" value="P:unsaturated fatty acid biosynthetic process"/>
    <property type="evidence" value="ECO:0007669"/>
    <property type="project" value="UniProtKB-ARBA"/>
</dbReference>
<dbReference type="PANTHER" id="PTHR19353">
    <property type="entry name" value="FATTY ACID DESATURASE 2"/>
    <property type="match status" value="1"/>
</dbReference>
<dbReference type="InterPro" id="IPR012171">
    <property type="entry name" value="Fatty_acid_desaturase"/>
</dbReference>
<feature type="transmembrane region" description="Helical" evidence="1">
    <location>
        <begin position="334"/>
        <end position="357"/>
    </location>
</feature>
<dbReference type="OrthoDB" id="260519at2759"/>
<proteinExistence type="predicted"/>
<evidence type="ECO:0000313" key="3">
    <source>
        <dbReference type="EMBL" id="EFC41341.1"/>
    </source>
</evidence>
<dbReference type="eggNOG" id="KOG4232">
    <property type="taxonomic scope" value="Eukaryota"/>
</dbReference>
<accession>D2VPD8</accession>
<dbReference type="GO" id="GO:0042759">
    <property type="term" value="P:long-chain fatty acid biosynthetic process"/>
    <property type="evidence" value="ECO:0007669"/>
    <property type="project" value="UniProtKB-ARBA"/>
</dbReference>
<dbReference type="PANTHER" id="PTHR19353:SF19">
    <property type="entry name" value="DELTA(5) FATTY ACID DESATURASE C-RELATED"/>
    <property type="match status" value="1"/>
</dbReference>
<dbReference type="InParanoid" id="D2VPD8"/>
<dbReference type="OMA" id="IMTNKSF"/>
<dbReference type="AlphaFoldDB" id="D2VPD8"/>
<dbReference type="RefSeq" id="XP_002674085.1">
    <property type="nucleotide sequence ID" value="XM_002674039.1"/>
</dbReference>
<dbReference type="SUPFAM" id="SSF55856">
    <property type="entry name" value="Cytochrome b5-like heme/steroid binding domain"/>
    <property type="match status" value="1"/>
</dbReference>
<dbReference type="InterPro" id="IPR005804">
    <property type="entry name" value="FA_desaturase_dom"/>
</dbReference>
<dbReference type="PROSITE" id="PS50255">
    <property type="entry name" value="CYTOCHROME_B5_2"/>
    <property type="match status" value="1"/>
</dbReference>
<keyword evidence="1" id="KW-0812">Transmembrane</keyword>
<organism evidence="4">
    <name type="scientific">Naegleria gruberi</name>
    <name type="common">Amoeba</name>
    <dbReference type="NCBI Taxonomy" id="5762"/>
    <lineage>
        <taxon>Eukaryota</taxon>
        <taxon>Discoba</taxon>
        <taxon>Heterolobosea</taxon>
        <taxon>Tetramitia</taxon>
        <taxon>Eutetramitia</taxon>
        <taxon>Vahlkampfiidae</taxon>
        <taxon>Naegleria</taxon>
    </lineage>
</organism>
<feature type="transmembrane region" description="Helical" evidence="1">
    <location>
        <begin position="187"/>
        <end position="208"/>
    </location>
</feature>
<evidence type="ECO:0000259" key="2">
    <source>
        <dbReference type="PROSITE" id="PS50255"/>
    </source>
</evidence>
<dbReference type="PIRSF" id="PIRSF015921">
    <property type="entry name" value="FA_sphinglp_des"/>
    <property type="match status" value="1"/>
</dbReference>
<name>D2VPD8_NAEGR</name>
<feature type="transmembrane region" description="Helical" evidence="1">
    <location>
        <begin position="369"/>
        <end position="387"/>
    </location>
</feature>
<keyword evidence="1" id="KW-0472">Membrane</keyword>
<dbReference type="EMBL" id="GG738886">
    <property type="protein sequence ID" value="EFC41341.1"/>
    <property type="molecule type" value="Genomic_DNA"/>
</dbReference>
<dbReference type="GO" id="GO:0016717">
    <property type="term" value="F:oxidoreductase activity, acting on paired donors, with oxidation of a pair of donors resulting in the reduction of molecular oxygen to two molecules of water"/>
    <property type="evidence" value="ECO:0007669"/>
    <property type="project" value="TreeGrafter"/>
</dbReference>
<dbReference type="Pfam" id="PF00487">
    <property type="entry name" value="FA_desaturase"/>
    <property type="match status" value="1"/>
</dbReference>
<dbReference type="SMART" id="SM01117">
    <property type="entry name" value="Cyt-b5"/>
    <property type="match status" value="1"/>
</dbReference>
<dbReference type="KEGG" id="ngr:NAEGRDRAFT_56271"/>
<gene>
    <name evidence="3" type="ORF">NAEGRDRAFT_56271</name>
</gene>
<reference evidence="3 4" key="1">
    <citation type="journal article" date="2010" name="Cell">
        <title>The genome of Naegleria gruberi illuminates early eukaryotic versatility.</title>
        <authorList>
            <person name="Fritz-Laylin L.K."/>
            <person name="Prochnik S.E."/>
            <person name="Ginger M.L."/>
            <person name="Dacks J.B."/>
            <person name="Carpenter M.L."/>
            <person name="Field M.C."/>
            <person name="Kuo A."/>
            <person name="Paredez A."/>
            <person name="Chapman J."/>
            <person name="Pham J."/>
            <person name="Shu S."/>
            <person name="Neupane R."/>
            <person name="Cipriano M."/>
            <person name="Mancuso J."/>
            <person name="Tu H."/>
            <person name="Salamov A."/>
            <person name="Lindquist E."/>
            <person name="Shapiro H."/>
            <person name="Lucas S."/>
            <person name="Grigoriev I.V."/>
            <person name="Cande W.Z."/>
            <person name="Fulton C."/>
            <person name="Rokhsar D.S."/>
            <person name="Dawson S.C."/>
        </authorList>
    </citation>
    <scope>NUCLEOTIDE SEQUENCE [LARGE SCALE GENOMIC DNA]</scope>
    <source>
        <strain evidence="3 4">NEG-M</strain>
    </source>
</reference>
<dbReference type="VEuPathDB" id="AmoebaDB:NAEGRDRAFT_56271"/>
<dbReference type="CDD" id="cd03506">
    <property type="entry name" value="Delta6-FADS-like"/>
    <property type="match status" value="1"/>
</dbReference>
<keyword evidence="4" id="KW-1185">Reference proteome</keyword>
<keyword evidence="1" id="KW-1133">Transmembrane helix</keyword>
<evidence type="ECO:0000313" key="4">
    <source>
        <dbReference type="Proteomes" id="UP000006671"/>
    </source>
</evidence>
<evidence type="ECO:0000256" key="1">
    <source>
        <dbReference type="SAM" id="Phobius"/>
    </source>
</evidence>
<feature type="transmembrane region" description="Helical" evidence="1">
    <location>
        <begin position="161"/>
        <end position="181"/>
    </location>
</feature>
<sequence>MKKSSSHNLITLSQLEQHDGVKNSQLWILLYGKVYDITEFADKHPGGREMIETACARDSTALFESYHLSSHSISRIFLRDDGNNNNQSMIKYIGEFDEETKQEDVNDSKIKFNFTDYKIAKKQENRTMNIYEILKEQIRNDLFIPALTRQDFNLNIRRVSLLRLLNAIFIFSGLLACQLLSQYLTGLHLSLAIILAFLGGVFHHLSLVHVAHDAGHGSFTDFPTLWRMIGHGCSYLLGQSFYLWTIRHNIAHHVYTNMSEIDPDISIYERGNVNSQERSLPDKKYPKSGEKTSTPIKIILVIVYMQLKDLAHYWRRRVSDGVGFASPTWSFTTFHFYASKIVFVMYRLILPMVLFYSTDGHFGRNALESVLIFSVTEVVAGLLFGFFSQINHISEKCKFSHLKEGALNNRDELDWATIQITTSVDYCHDSYLWTYLSGFLNHQVIHHLFPSINPWLYPKIVPIVKKVCKENNIEYTIYNNFWDAMTAHVRQVTSFVDTKKLLAEIN</sequence>
<dbReference type="Proteomes" id="UP000006671">
    <property type="component" value="Unassembled WGS sequence"/>
</dbReference>
<dbReference type="GeneID" id="8850727"/>